<keyword evidence="2" id="KW-0408">Iron</keyword>
<evidence type="ECO:0000313" key="4">
    <source>
        <dbReference type="EMBL" id="OAA81168.1"/>
    </source>
</evidence>
<dbReference type="InterPro" id="IPR050231">
    <property type="entry name" value="Iron_ascorbate_oxido_reductase"/>
</dbReference>
<dbReference type="Pfam" id="PF14226">
    <property type="entry name" value="DIOX_N"/>
    <property type="match status" value="1"/>
</dbReference>
<dbReference type="Pfam" id="PF03171">
    <property type="entry name" value="2OG-FeII_Oxy"/>
    <property type="match status" value="1"/>
</dbReference>
<gene>
    <name evidence="4" type="ORF">LEL_00713</name>
</gene>
<keyword evidence="5" id="KW-1185">Reference proteome</keyword>
<dbReference type="Proteomes" id="UP000076881">
    <property type="component" value="Unassembled WGS sequence"/>
</dbReference>
<comment type="caution">
    <text evidence="4">The sequence shown here is derived from an EMBL/GenBank/DDBJ whole genome shotgun (WGS) entry which is preliminary data.</text>
</comment>
<name>A0A162KX81_CORDF</name>
<evidence type="ECO:0000313" key="5">
    <source>
        <dbReference type="Proteomes" id="UP000076881"/>
    </source>
</evidence>
<dbReference type="GO" id="GO:0044283">
    <property type="term" value="P:small molecule biosynthetic process"/>
    <property type="evidence" value="ECO:0007669"/>
    <property type="project" value="UniProtKB-ARBA"/>
</dbReference>
<accession>A0A162KX81</accession>
<dbReference type="AlphaFoldDB" id="A0A162KX81"/>
<dbReference type="Gene3D" id="2.60.120.330">
    <property type="entry name" value="B-lactam Antibiotic, Isopenicillin N Synthase, Chain"/>
    <property type="match status" value="1"/>
</dbReference>
<evidence type="ECO:0000259" key="3">
    <source>
        <dbReference type="PROSITE" id="PS51471"/>
    </source>
</evidence>
<organism evidence="4 5">
    <name type="scientific">Akanthomyces lecanii RCEF 1005</name>
    <dbReference type="NCBI Taxonomy" id="1081108"/>
    <lineage>
        <taxon>Eukaryota</taxon>
        <taxon>Fungi</taxon>
        <taxon>Dikarya</taxon>
        <taxon>Ascomycota</taxon>
        <taxon>Pezizomycotina</taxon>
        <taxon>Sordariomycetes</taxon>
        <taxon>Hypocreomycetidae</taxon>
        <taxon>Hypocreales</taxon>
        <taxon>Cordycipitaceae</taxon>
        <taxon>Akanthomyces</taxon>
        <taxon>Cordyceps confragosa</taxon>
    </lineage>
</organism>
<dbReference type="GO" id="GO:0046872">
    <property type="term" value="F:metal ion binding"/>
    <property type="evidence" value="ECO:0007669"/>
    <property type="project" value="UniProtKB-KW"/>
</dbReference>
<dbReference type="STRING" id="1081108.A0A162KX81"/>
<sequence length="347" mass="38590">MASEELFKDVPPFPNDISTVQMSTISLSGLRENDAATAQQASTACAELGFFFLDLRGDSLGEAMVECIDELFYIGKDIFDLPESVKNQYLHDIPKSFLGFKPRGAAKTETKQPDRFEWFNLGQNGLMGTTDLQPLPDFVLKRIDYFKRFASYGQQIATVLNRILARHLSLPEDTFSALQRPTEPSGTAIRLIKTFASPDDEDLRTSMAHHTDFGTITLLANIVGGLQILKRGGSASDEGAWRWVRPQPGCLIVNLGDAIVQWSGGALRSNMHRIRYAPGEQRAVDRYSLAMLFRPEQNASMKPRVTRSAEGVEDTDLTAWEWEVKRMMAYSRGEAQAESKGGTAIKA</sequence>
<dbReference type="GO" id="GO:0016491">
    <property type="term" value="F:oxidoreductase activity"/>
    <property type="evidence" value="ECO:0007669"/>
    <property type="project" value="UniProtKB-KW"/>
</dbReference>
<dbReference type="OrthoDB" id="288590at2759"/>
<dbReference type="EMBL" id="AZHF01000001">
    <property type="protein sequence ID" value="OAA81168.1"/>
    <property type="molecule type" value="Genomic_DNA"/>
</dbReference>
<keyword evidence="2" id="KW-0479">Metal-binding</keyword>
<dbReference type="PROSITE" id="PS51471">
    <property type="entry name" value="FE2OG_OXY"/>
    <property type="match status" value="1"/>
</dbReference>
<feature type="domain" description="Fe2OG dioxygenase" evidence="3">
    <location>
        <begin position="187"/>
        <end position="295"/>
    </location>
</feature>
<dbReference type="InterPro" id="IPR044861">
    <property type="entry name" value="IPNS-like_FE2OG_OXY"/>
</dbReference>
<keyword evidence="2" id="KW-0560">Oxidoreductase</keyword>
<dbReference type="InterPro" id="IPR027443">
    <property type="entry name" value="IPNS-like_sf"/>
</dbReference>
<dbReference type="SUPFAM" id="SSF51197">
    <property type="entry name" value="Clavaminate synthase-like"/>
    <property type="match status" value="1"/>
</dbReference>
<protein>
    <submittedName>
        <fullName evidence="4">Oxidoreductase</fullName>
    </submittedName>
</protein>
<dbReference type="InterPro" id="IPR026992">
    <property type="entry name" value="DIOX_N"/>
</dbReference>
<proteinExistence type="inferred from homology"/>
<comment type="similarity">
    <text evidence="1 2">Belongs to the iron/ascorbate-dependent oxidoreductase family.</text>
</comment>
<dbReference type="PANTHER" id="PTHR47990">
    <property type="entry name" value="2-OXOGLUTARATE (2OG) AND FE(II)-DEPENDENT OXYGENASE SUPERFAMILY PROTEIN-RELATED"/>
    <property type="match status" value="1"/>
</dbReference>
<evidence type="ECO:0000256" key="1">
    <source>
        <dbReference type="ARBA" id="ARBA00008056"/>
    </source>
</evidence>
<reference evidence="4 5" key="1">
    <citation type="journal article" date="2016" name="Genome Biol. Evol.">
        <title>Divergent and convergent evolution of fungal pathogenicity.</title>
        <authorList>
            <person name="Shang Y."/>
            <person name="Xiao G."/>
            <person name="Zheng P."/>
            <person name="Cen K."/>
            <person name="Zhan S."/>
            <person name="Wang C."/>
        </authorList>
    </citation>
    <scope>NUCLEOTIDE SEQUENCE [LARGE SCALE GENOMIC DNA]</scope>
    <source>
        <strain evidence="4 5">RCEF 1005</strain>
    </source>
</reference>
<evidence type="ECO:0000256" key="2">
    <source>
        <dbReference type="RuleBase" id="RU003682"/>
    </source>
</evidence>
<dbReference type="InterPro" id="IPR005123">
    <property type="entry name" value="Oxoglu/Fe-dep_dioxygenase_dom"/>
</dbReference>